<accession>A0A1V8SB51</accession>
<dbReference type="FunCoup" id="A0A1V8SB51">
    <property type="interactions" value="19"/>
</dbReference>
<dbReference type="InterPro" id="IPR004706">
    <property type="entry name" value="Arsenical-R_Acr3"/>
</dbReference>
<reference evidence="13" key="1">
    <citation type="submission" date="2017-03" db="EMBL/GenBank/DDBJ databases">
        <title>Genomes of endolithic fungi from Antarctica.</title>
        <authorList>
            <person name="Coleine C."/>
            <person name="Masonjones S."/>
            <person name="Stajich J.E."/>
        </authorList>
    </citation>
    <scope>NUCLEOTIDE SEQUENCE [LARGE SCALE GENOMIC DNA]</scope>
    <source>
        <strain evidence="13">CCFEE 5527</strain>
    </source>
</reference>
<evidence type="ECO:0000256" key="6">
    <source>
        <dbReference type="ARBA" id="ARBA00022849"/>
    </source>
</evidence>
<feature type="transmembrane region" description="Helical" evidence="11">
    <location>
        <begin position="237"/>
        <end position="258"/>
    </location>
</feature>
<gene>
    <name evidence="12" type="ORF">B0A48_17559</name>
</gene>
<feature type="transmembrane region" description="Helical" evidence="11">
    <location>
        <begin position="64"/>
        <end position="83"/>
    </location>
</feature>
<feature type="transmembrane region" description="Helical" evidence="11">
    <location>
        <begin position="270"/>
        <end position="292"/>
    </location>
</feature>
<comment type="similarity">
    <text evidence="2 9">Belongs to the arsenical resistance-3 (ACR3) (TC 2.A.59) family.</text>
</comment>
<evidence type="ECO:0000256" key="8">
    <source>
        <dbReference type="ARBA" id="ARBA00023136"/>
    </source>
</evidence>
<dbReference type="PIRSF" id="PIRSF005508">
    <property type="entry name" value="Acr3"/>
    <property type="match status" value="1"/>
</dbReference>
<feature type="transmembrane region" description="Helical" evidence="11">
    <location>
        <begin position="342"/>
        <end position="361"/>
    </location>
</feature>
<keyword evidence="13" id="KW-1185">Reference proteome</keyword>
<dbReference type="AlphaFoldDB" id="A0A1V8SB51"/>
<keyword evidence="5 9" id="KW-0812">Transmembrane</keyword>
<dbReference type="GO" id="GO:0005886">
    <property type="term" value="C:plasma membrane"/>
    <property type="evidence" value="ECO:0007669"/>
    <property type="project" value="UniProtKB-SubCell"/>
</dbReference>
<feature type="transmembrane region" description="Helical" evidence="11">
    <location>
        <begin position="168"/>
        <end position="186"/>
    </location>
</feature>
<keyword evidence="3 9" id="KW-0813">Transport</keyword>
<feature type="transmembrane region" description="Helical" evidence="11">
    <location>
        <begin position="95"/>
        <end position="114"/>
    </location>
</feature>
<evidence type="ECO:0000313" key="13">
    <source>
        <dbReference type="Proteomes" id="UP000192596"/>
    </source>
</evidence>
<evidence type="ECO:0000256" key="9">
    <source>
        <dbReference type="PIRNR" id="PIRNR005508"/>
    </source>
</evidence>
<evidence type="ECO:0000256" key="7">
    <source>
        <dbReference type="ARBA" id="ARBA00022989"/>
    </source>
</evidence>
<sequence length="398" mass="43983">MDTIERGVTDDLRADAGLGRSRDDLEGGKTETSMESREADLNLNGDAQDTRPPPFKGLSWLDRLLVLWILLSMGLGIILGNLVPGTGEALQRGQFVGVSVPIAVGLLVMMYPILCKVRFETLHLLLKRKELWVQIGISFVLNWIIAPLFMTALAWAFLPDRRELRDGLIFVGVARCIAMVLIWTDLAGGDSDFCAVLVAFNSILQIVLFAPMAVFYVHVVSRDPAPVHNKDLYSDSATSVAVFLGIPLGAAIITRLVLRRLLGEHKYQHKFIRYIAPFSLLGLLYTIIVLFASQGLHVVEQITSVLRVCAPLLVYFLVIFPFTAWMMWRAGFGYKVSCTQSFTAASNNFELAIAVVVSVYGAGSQEALAATVGPLIEVPVLVGLVYVIRFVQKRWGWK</sequence>
<evidence type="ECO:0000256" key="5">
    <source>
        <dbReference type="ARBA" id="ARBA00022692"/>
    </source>
</evidence>
<evidence type="ECO:0000313" key="12">
    <source>
        <dbReference type="EMBL" id="OQN96303.1"/>
    </source>
</evidence>
<dbReference type="STRING" id="1507870.A0A1V8SB51"/>
<protein>
    <recommendedName>
        <fullName evidence="14">Arsenical-resistance protein Acr3</fullName>
    </recommendedName>
</protein>
<dbReference type="PANTHER" id="PTHR43057:SF1">
    <property type="entry name" value="ARSENICAL-RESISTANCE PROTEIN 3"/>
    <property type="match status" value="1"/>
</dbReference>
<dbReference type="InParanoid" id="A0A1V8SB51"/>
<feature type="compositionally biased region" description="Basic and acidic residues" evidence="10">
    <location>
        <begin position="1"/>
        <end position="40"/>
    </location>
</feature>
<dbReference type="InterPro" id="IPR038770">
    <property type="entry name" value="Na+/solute_symporter_sf"/>
</dbReference>
<feature type="transmembrane region" description="Helical" evidence="11">
    <location>
        <begin position="312"/>
        <end position="330"/>
    </location>
</feature>
<dbReference type="Proteomes" id="UP000192596">
    <property type="component" value="Unassembled WGS sequence"/>
</dbReference>
<feature type="transmembrane region" description="Helical" evidence="11">
    <location>
        <begin position="135"/>
        <end position="156"/>
    </location>
</feature>
<evidence type="ECO:0000256" key="1">
    <source>
        <dbReference type="ARBA" id="ARBA00004651"/>
    </source>
</evidence>
<organism evidence="12 13">
    <name type="scientific">Cryoendolithus antarcticus</name>
    <dbReference type="NCBI Taxonomy" id="1507870"/>
    <lineage>
        <taxon>Eukaryota</taxon>
        <taxon>Fungi</taxon>
        <taxon>Dikarya</taxon>
        <taxon>Ascomycota</taxon>
        <taxon>Pezizomycotina</taxon>
        <taxon>Dothideomycetes</taxon>
        <taxon>Dothideomycetidae</taxon>
        <taxon>Cladosporiales</taxon>
        <taxon>Cladosporiaceae</taxon>
        <taxon>Cryoendolithus</taxon>
    </lineage>
</organism>
<dbReference type="Pfam" id="PF01758">
    <property type="entry name" value="SBF"/>
    <property type="match status" value="1"/>
</dbReference>
<feature type="transmembrane region" description="Helical" evidence="11">
    <location>
        <begin position="367"/>
        <end position="388"/>
    </location>
</feature>
<dbReference type="Gene3D" id="1.20.1530.20">
    <property type="match status" value="1"/>
</dbReference>
<dbReference type="GO" id="GO:0046685">
    <property type="term" value="P:response to arsenic-containing substance"/>
    <property type="evidence" value="ECO:0007669"/>
    <property type="project" value="UniProtKB-KW"/>
</dbReference>
<dbReference type="InterPro" id="IPR002657">
    <property type="entry name" value="BilAc:Na_symport/Acr3"/>
</dbReference>
<keyword evidence="6" id="KW-0059">Arsenical resistance</keyword>
<evidence type="ECO:0000256" key="4">
    <source>
        <dbReference type="ARBA" id="ARBA00022475"/>
    </source>
</evidence>
<evidence type="ECO:0000256" key="3">
    <source>
        <dbReference type="ARBA" id="ARBA00022448"/>
    </source>
</evidence>
<dbReference type="GO" id="GO:0015105">
    <property type="term" value="F:arsenite transmembrane transporter activity"/>
    <property type="evidence" value="ECO:0007669"/>
    <property type="project" value="TreeGrafter"/>
</dbReference>
<dbReference type="FunFam" id="1.20.1530.20:FF:000009">
    <property type="entry name" value="Arsenite transporter, ACR3 family"/>
    <property type="match status" value="1"/>
</dbReference>
<feature type="region of interest" description="Disordered" evidence="10">
    <location>
        <begin position="1"/>
        <end position="50"/>
    </location>
</feature>
<evidence type="ECO:0000256" key="11">
    <source>
        <dbReference type="SAM" id="Phobius"/>
    </source>
</evidence>
<evidence type="ECO:0000256" key="10">
    <source>
        <dbReference type="SAM" id="MobiDB-lite"/>
    </source>
</evidence>
<feature type="transmembrane region" description="Helical" evidence="11">
    <location>
        <begin position="193"/>
        <end position="217"/>
    </location>
</feature>
<evidence type="ECO:0000256" key="2">
    <source>
        <dbReference type="ARBA" id="ARBA00010110"/>
    </source>
</evidence>
<proteinExistence type="inferred from homology"/>
<comment type="caution">
    <text evidence="12">The sequence shown here is derived from an EMBL/GenBank/DDBJ whole genome shotgun (WGS) entry which is preliminary data.</text>
</comment>
<dbReference type="NCBIfam" id="TIGR00832">
    <property type="entry name" value="acr3"/>
    <property type="match status" value="1"/>
</dbReference>
<dbReference type="OrthoDB" id="187348at2759"/>
<evidence type="ECO:0008006" key="14">
    <source>
        <dbReference type="Google" id="ProtNLM"/>
    </source>
</evidence>
<dbReference type="GO" id="GO:0015297">
    <property type="term" value="F:antiporter activity"/>
    <property type="evidence" value="ECO:0007669"/>
    <property type="project" value="UniProtKB-UniRule"/>
</dbReference>
<dbReference type="GO" id="GO:0015104">
    <property type="term" value="F:antimonite transmembrane transporter activity"/>
    <property type="evidence" value="ECO:0007669"/>
    <property type="project" value="TreeGrafter"/>
</dbReference>
<name>A0A1V8SB51_9PEZI</name>
<keyword evidence="8 9" id="KW-0472">Membrane</keyword>
<dbReference type="EMBL" id="NAJO01000068">
    <property type="protein sequence ID" value="OQN96303.1"/>
    <property type="molecule type" value="Genomic_DNA"/>
</dbReference>
<dbReference type="PANTHER" id="PTHR43057">
    <property type="entry name" value="ARSENITE EFFLUX TRANSPORTER"/>
    <property type="match status" value="1"/>
</dbReference>
<comment type="subcellular location">
    <subcellularLocation>
        <location evidence="1 9">Cell membrane</location>
        <topology evidence="1 9">Multi-pass membrane protein</topology>
    </subcellularLocation>
</comment>
<keyword evidence="7 9" id="KW-1133">Transmembrane helix</keyword>
<keyword evidence="4 9" id="KW-1003">Cell membrane</keyword>